<name>A0ABR3W6H3_9PEZI</name>
<dbReference type="InterPro" id="IPR036259">
    <property type="entry name" value="MFS_trans_sf"/>
</dbReference>
<feature type="compositionally biased region" description="Basic and acidic residues" evidence="5">
    <location>
        <begin position="1"/>
        <end position="13"/>
    </location>
</feature>
<feature type="transmembrane region" description="Helical" evidence="6">
    <location>
        <begin position="34"/>
        <end position="60"/>
    </location>
</feature>
<organism evidence="8 9">
    <name type="scientific">Diaporthe australafricana</name>
    <dbReference type="NCBI Taxonomy" id="127596"/>
    <lineage>
        <taxon>Eukaryota</taxon>
        <taxon>Fungi</taxon>
        <taxon>Dikarya</taxon>
        <taxon>Ascomycota</taxon>
        <taxon>Pezizomycotina</taxon>
        <taxon>Sordariomycetes</taxon>
        <taxon>Sordariomycetidae</taxon>
        <taxon>Diaporthales</taxon>
        <taxon>Diaporthaceae</taxon>
        <taxon>Diaporthe</taxon>
    </lineage>
</organism>
<dbReference type="Pfam" id="PF07690">
    <property type="entry name" value="MFS_1"/>
    <property type="match status" value="1"/>
</dbReference>
<feature type="transmembrane region" description="Helical" evidence="6">
    <location>
        <begin position="160"/>
        <end position="182"/>
    </location>
</feature>
<evidence type="ECO:0000313" key="8">
    <source>
        <dbReference type="EMBL" id="KAL1854442.1"/>
    </source>
</evidence>
<dbReference type="Gene3D" id="1.20.1250.20">
    <property type="entry name" value="MFS general substrate transporter like domains"/>
    <property type="match status" value="1"/>
</dbReference>
<evidence type="ECO:0000256" key="4">
    <source>
        <dbReference type="ARBA" id="ARBA00023136"/>
    </source>
</evidence>
<keyword evidence="9" id="KW-1185">Reference proteome</keyword>
<dbReference type="PROSITE" id="PS50850">
    <property type="entry name" value="MFS"/>
    <property type="match status" value="1"/>
</dbReference>
<evidence type="ECO:0000256" key="1">
    <source>
        <dbReference type="ARBA" id="ARBA00004141"/>
    </source>
</evidence>
<dbReference type="PANTHER" id="PTHR23501">
    <property type="entry name" value="MAJOR FACILITATOR SUPERFAMILY"/>
    <property type="match status" value="1"/>
</dbReference>
<feature type="transmembrane region" description="Helical" evidence="6">
    <location>
        <begin position="101"/>
        <end position="121"/>
    </location>
</feature>
<gene>
    <name evidence="8" type="ORF">Daus18300_011462</name>
</gene>
<keyword evidence="4 6" id="KW-0472">Membrane</keyword>
<accession>A0ABR3W6H3</accession>
<sequence>MREATPELGDKGSPEASSVENDTADVARPTGVKLMLITISLMLAVFCVALDNTIMAVAIPHITDQFHNLNDVGWYASAYLLTTCALQLPFGKLYALYNIKIVFLCALFLFELGSLICGVAPNSMTLVIGRAVAGLGSAGIFTGSLVTIPHTVEAERRPMFFGMLGGMYGIASVAGPLMGGAFTDHATWR</sequence>
<feature type="region of interest" description="Disordered" evidence="5">
    <location>
        <begin position="1"/>
        <end position="22"/>
    </location>
</feature>
<evidence type="ECO:0000313" key="9">
    <source>
        <dbReference type="Proteomes" id="UP001583177"/>
    </source>
</evidence>
<evidence type="ECO:0000256" key="3">
    <source>
        <dbReference type="ARBA" id="ARBA00022989"/>
    </source>
</evidence>
<evidence type="ECO:0000256" key="2">
    <source>
        <dbReference type="ARBA" id="ARBA00022692"/>
    </source>
</evidence>
<keyword evidence="2 6" id="KW-0812">Transmembrane</keyword>
<evidence type="ECO:0000259" key="7">
    <source>
        <dbReference type="PROSITE" id="PS50850"/>
    </source>
</evidence>
<evidence type="ECO:0000256" key="6">
    <source>
        <dbReference type="SAM" id="Phobius"/>
    </source>
</evidence>
<proteinExistence type="predicted"/>
<feature type="transmembrane region" description="Helical" evidence="6">
    <location>
        <begin position="72"/>
        <end position="89"/>
    </location>
</feature>
<dbReference type="Proteomes" id="UP001583177">
    <property type="component" value="Unassembled WGS sequence"/>
</dbReference>
<evidence type="ECO:0000256" key="5">
    <source>
        <dbReference type="SAM" id="MobiDB-lite"/>
    </source>
</evidence>
<dbReference type="InterPro" id="IPR011701">
    <property type="entry name" value="MFS"/>
</dbReference>
<dbReference type="InterPro" id="IPR020846">
    <property type="entry name" value="MFS_dom"/>
</dbReference>
<dbReference type="SUPFAM" id="SSF103473">
    <property type="entry name" value="MFS general substrate transporter"/>
    <property type="match status" value="1"/>
</dbReference>
<dbReference type="EMBL" id="JAWRVE010000139">
    <property type="protein sequence ID" value="KAL1854442.1"/>
    <property type="molecule type" value="Genomic_DNA"/>
</dbReference>
<feature type="transmembrane region" description="Helical" evidence="6">
    <location>
        <begin position="127"/>
        <end position="148"/>
    </location>
</feature>
<protein>
    <recommendedName>
        <fullName evidence="7">Major facilitator superfamily (MFS) profile domain-containing protein</fullName>
    </recommendedName>
</protein>
<reference evidence="8 9" key="1">
    <citation type="journal article" date="2024" name="IMA Fungus">
        <title>IMA Genome - F19 : A genome assembly and annotation guide to empower mycologists, including annotated draft genome sequences of Ceratocystis pirilliformis, Diaporthe australafricana, Fusarium ophioides, Paecilomyces lecythidis, and Sporothrix stenoceras.</title>
        <authorList>
            <person name="Aylward J."/>
            <person name="Wilson A.M."/>
            <person name="Visagie C.M."/>
            <person name="Spraker J."/>
            <person name="Barnes I."/>
            <person name="Buitendag C."/>
            <person name="Ceriani C."/>
            <person name="Del Mar Angel L."/>
            <person name="du Plessis D."/>
            <person name="Fuchs T."/>
            <person name="Gasser K."/>
            <person name="Kramer D."/>
            <person name="Li W."/>
            <person name="Munsamy K."/>
            <person name="Piso A."/>
            <person name="Price J.L."/>
            <person name="Sonnekus B."/>
            <person name="Thomas C."/>
            <person name="van der Nest A."/>
            <person name="van Dijk A."/>
            <person name="van Heerden A."/>
            <person name="van Vuuren N."/>
            <person name="Yilmaz N."/>
            <person name="Duong T.A."/>
            <person name="van der Merwe N.A."/>
            <person name="Wingfield M.J."/>
            <person name="Wingfield B.D."/>
        </authorList>
    </citation>
    <scope>NUCLEOTIDE SEQUENCE [LARGE SCALE GENOMIC DNA]</scope>
    <source>
        <strain evidence="8 9">CMW 18300</strain>
    </source>
</reference>
<comment type="subcellular location">
    <subcellularLocation>
        <location evidence="1">Membrane</location>
        <topology evidence="1">Multi-pass membrane protein</topology>
    </subcellularLocation>
</comment>
<dbReference type="PRINTS" id="PR01036">
    <property type="entry name" value="TCRTETB"/>
</dbReference>
<comment type="caution">
    <text evidence="8">The sequence shown here is derived from an EMBL/GenBank/DDBJ whole genome shotgun (WGS) entry which is preliminary data.</text>
</comment>
<keyword evidence="3 6" id="KW-1133">Transmembrane helix</keyword>
<dbReference type="PANTHER" id="PTHR23501:SF199">
    <property type="entry name" value="MFS EFFLUX TRANSPORTER INPD-RELATED"/>
    <property type="match status" value="1"/>
</dbReference>
<feature type="domain" description="Major facilitator superfamily (MFS) profile" evidence="7">
    <location>
        <begin position="37"/>
        <end position="189"/>
    </location>
</feature>